<dbReference type="PROSITE" id="PS51186">
    <property type="entry name" value="GNAT"/>
    <property type="match status" value="1"/>
</dbReference>
<reference evidence="2 3" key="1">
    <citation type="submission" date="2020-08" db="EMBL/GenBank/DDBJ databases">
        <title>Genomic Encyclopedia of Type Strains, Phase IV (KMG-IV): sequencing the most valuable type-strain genomes for metagenomic binning, comparative biology and taxonomic classification.</title>
        <authorList>
            <person name="Goeker M."/>
        </authorList>
    </citation>
    <scope>NUCLEOTIDE SEQUENCE [LARGE SCALE GENOMIC DNA]</scope>
    <source>
        <strain evidence="2 3">DSM 24696</strain>
    </source>
</reference>
<evidence type="ECO:0000313" key="3">
    <source>
        <dbReference type="Proteomes" id="UP000551878"/>
    </source>
</evidence>
<evidence type="ECO:0000313" key="2">
    <source>
        <dbReference type="EMBL" id="MBB5172514.1"/>
    </source>
</evidence>
<dbReference type="GO" id="GO:0016747">
    <property type="term" value="F:acyltransferase activity, transferring groups other than amino-acyl groups"/>
    <property type="evidence" value="ECO:0007669"/>
    <property type="project" value="InterPro"/>
</dbReference>
<keyword evidence="2" id="KW-0808">Transferase</keyword>
<accession>A0A840QMB1</accession>
<comment type="caution">
    <text evidence="2">The sequence shown here is derived from an EMBL/GenBank/DDBJ whole genome shotgun (WGS) entry which is preliminary data.</text>
</comment>
<dbReference type="InterPro" id="IPR000182">
    <property type="entry name" value="GNAT_dom"/>
</dbReference>
<keyword evidence="3" id="KW-1185">Reference proteome</keyword>
<feature type="domain" description="N-acetyltransferase" evidence="1">
    <location>
        <begin position="1"/>
        <end position="134"/>
    </location>
</feature>
<dbReference type="CDD" id="cd04301">
    <property type="entry name" value="NAT_SF"/>
    <property type="match status" value="1"/>
</dbReference>
<dbReference type="Pfam" id="PF00583">
    <property type="entry name" value="Acetyltransf_1"/>
    <property type="match status" value="1"/>
</dbReference>
<dbReference type="InterPro" id="IPR016181">
    <property type="entry name" value="Acyl_CoA_acyltransferase"/>
</dbReference>
<dbReference type="Gene3D" id="3.40.630.30">
    <property type="match status" value="1"/>
</dbReference>
<dbReference type="SUPFAM" id="SSF55729">
    <property type="entry name" value="Acyl-CoA N-acyltransferases (Nat)"/>
    <property type="match status" value="1"/>
</dbReference>
<protein>
    <submittedName>
        <fullName evidence="2">GNAT superfamily N-acetyltransferase</fullName>
    </submittedName>
</protein>
<dbReference type="EMBL" id="JACHHB010000002">
    <property type="protein sequence ID" value="MBB5172514.1"/>
    <property type="molecule type" value="Genomic_DNA"/>
</dbReference>
<dbReference type="AlphaFoldDB" id="A0A840QMB1"/>
<proteinExistence type="predicted"/>
<organism evidence="2 3">
    <name type="scientific">Texcoconibacillus texcoconensis</name>
    <dbReference type="NCBI Taxonomy" id="1095777"/>
    <lineage>
        <taxon>Bacteria</taxon>
        <taxon>Bacillati</taxon>
        <taxon>Bacillota</taxon>
        <taxon>Bacilli</taxon>
        <taxon>Bacillales</taxon>
        <taxon>Bacillaceae</taxon>
        <taxon>Texcoconibacillus</taxon>
    </lineage>
</organism>
<gene>
    <name evidence="2" type="ORF">HNQ41_000658</name>
</gene>
<dbReference type="Proteomes" id="UP000551878">
    <property type="component" value="Unassembled WGS sequence"/>
</dbReference>
<evidence type="ECO:0000259" key="1">
    <source>
        <dbReference type="PROSITE" id="PS51186"/>
    </source>
</evidence>
<name>A0A840QMB1_9BACI</name>
<sequence length="134" mass="15662">MMEIKKISKQQAWDIRHVVMWPDKDYEYIKLKDDDEGFHYGLYIDGVLVSVVSLFPNGEKAQFRKFATLKEYQGKGYGTKLLQYVFDEASRLGVKKLWCNARIDKSAFYEKFGLQVTNCTFEKSGIEYVIMESS</sequence>